<evidence type="ECO:0000313" key="2">
    <source>
        <dbReference type="Proteomes" id="UP000309997"/>
    </source>
</evidence>
<evidence type="ECO:0000313" key="1">
    <source>
        <dbReference type="EMBL" id="KAL3584952.1"/>
    </source>
</evidence>
<accession>A0ACC4C1N6</accession>
<dbReference type="Proteomes" id="UP000309997">
    <property type="component" value="Unassembled WGS sequence"/>
</dbReference>
<proteinExistence type="predicted"/>
<gene>
    <name evidence="1" type="ORF">D5086_011819</name>
</gene>
<protein>
    <submittedName>
        <fullName evidence="1">Uncharacterized protein</fullName>
    </submittedName>
</protein>
<organism evidence="1 2">
    <name type="scientific">Populus alba</name>
    <name type="common">White poplar</name>
    <dbReference type="NCBI Taxonomy" id="43335"/>
    <lineage>
        <taxon>Eukaryota</taxon>
        <taxon>Viridiplantae</taxon>
        <taxon>Streptophyta</taxon>
        <taxon>Embryophyta</taxon>
        <taxon>Tracheophyta</taxon>
        <taxon>Spermatophyta</taxon>
        <taxon>Magnoliopsida</taxon>
        <taxon>eudicotyledons</taxon>
        <taxon>Gunneridae</taxon>
        <taxon>Pentapetalae</taxon>
        <taxon>rosids</taxon>
        <taxon>fabids</taxon>
        <taxon>Malpighiales</taxon>
        <taxon>Salicaceae</taxon>
        <taxon>Saliceae</taxon>
        <taxon>Populus</taxon>
    </lineage>
</organism>
<comment type="caution">
    <text evidence="1">The sequence shown here is derived from an EMBL/GenBank/DDBJ whole genome shotgun (WGS) entry which is preliminary data.</text>
</comment>
<reference evidence="1 2" key="1">
    <citation type="journal article" date="2024" name="Plant Biotechnol. J.">
        <title>Genome and CRISPR/Cas9 system of a widespread forest tree (Populus alba) in the world.</title>
        <authorList>
            <person name="Liu Y.J."/>
            <person name="Jiang P.F."/>
            <person name="Han X.M."/>
            <person name="Li X.Y."/>
            <person name="Wang H.M."/>
            <person name="Wang Y.J."/>
            <person name="Wang X.X."/>
            <person name="Zeng Q.Y."/>
        </authorList>
    </citation>
    <scope>NUCLEOTIDE SEQUENCE [LARGE SCALE GENOMIC DNA]</scope>
    <source>
        <strain evidence="2">cv. PAL-ZL1</strain>
    </source>
</reference>
<dbReference type="EMBL" id="RCHU02000006">
    <property type="protein sequence ID" value="KAL3584952.1"/>
    <property type="molecule type" value="Genomic_DNA"/>
</dbReference>
<name>A0ACC4C1N6_POPAL</name>
<sequence>MHIMLNSAPPTSKSSGSSQVWLTDSGVTNHMTTDLNNLTLASPYPTIDTIHIANGEGLTVSHIGQSIINSSMSSLKLDFVLLVPQLT</sequence>
<keyword evidence="2" id="KW-1185">Reference proteome</keyword>